<dbReference type="Proteomes" id="UP000777784">
    <property type="component" value="Unassembled WGS sequence"/>
</dbReference>
<feature type="transmembrane region" description="Helical" evidence="2">
    <location>
        <begin position="96"/>
        <end position="114"/>
    </location>
</feature>
<feature type="transmembrane region" description="Helical" evidence="2">
    <location>
        <begin position="16"/>
        <end position="41"/>
    </location>
</feature>
<keyword evidence="2" id="KW-1133">Transmembrane helix</keyword>
<proteinExistence type="predicted"/>
<feature type="compositionally biased region" description="Low complexity" evidence="1">
    <location>
        <begin position="385"/>
        <end position="399"/>
    </location>
</feature>
<evidence type="ECO:0000256" key="1">
    <source>
        <dbReference type="SAM" id="MobiDB-lite"/>
    </source>
</evidence>
<evidence type="ECO:0000256" key="2">
    <source>
        <dbReference type="SAM" id="Phobius"/>
    </source>
</evidence>
<gene>
    <name evidence="3" type="ORF">KJ970_09055</name>
</gene>
<keyword evidence="2" id="KW-0472">Membrane</keyword>
<dbReference type="SUPFAM" id="SSF53649">
    <property type="entry name" value="Alkaline phosphatase-like"/>
    <property type="match status" value="2"/>
</dbReference>
<dbReference type="InterPro" id="IPR017850">
    <property type="entry name" value="Alkaline_phosphatase_core_sf"/>
</dbReference>
<comment type="caution">
    <text evidence="3">The sequence shown here is derived from an EMBL/GenBank/DDBJ whole genome shotgun (WGS) entry which is preliminary data.</text>
</comment>
<feature type="transmembrane region" description="Helical" evidence="2">
    <location>
        <begin position="134"/>
        <end position="161"/>
    </location>
</feature>
<dbReference type="EMBL" id="JAHJDP010000042">
    <property type="protein sequence ID" value="MBU2691065.1"/>
    <property type="molecule type" value="Genomic_DNA"/>
</dbReference>
<sequence>MRNTWSDLAQELRSNILIGISIGIIGGGAVGSLMIATTLVLHPGFLGSFQDLVLLSTTLLGVYSILALGIGLSGALLKTIYFLFQKKRLSDTKTAAFAMGLFFFLLVAVYGIFWCRWNGVGGASREVLISVRALPIYALVLGASLILSRIFTYAMYILIVYWKKPHKARKGDWKKAFFILGYFAFAVILFMLVLRATTSPGTTDNVKLDMTQVDPSGRPLVIVGIDGMTRARLQELRARKDIPGFNNVLETGAWVRLDPGTGLIPPIQWTSLATGESYQRHGIADYKIETLRGLRTPLIVRPGQVGLYEAFNHVLPFFRLTQSLAIRSHMRQSKALWDLEDEVGRSNVVAGWWATWPADQIRGAMITDHAFLKLQQLIQERGDSSPDADSPAAPAWDPSGAHQLAGETYPASLLFELAPLMKAAPESVSPELSSTLYTSDHLYAAASAYLQRKLDPDLLMLYLPGPDVMKRVLSKGKIEEWESPFNRELNAYIDFISEPLTDLLTYRGQAAGDQGAIKIILILPGWKEENEDGWLIVSGANVQSGAISENRYSLADAAATCMYLMGLPLANDLGGRPVLEIIEPGHAERHPPVAIPSYGLRPVPDDPERPSGVDGEMLERLRSLGYIGS</sequence>
<dbReference type="Gene3D" id="3.40.720.10">
    <property type="entry name" value="Alkaline Phosphatase, subunit A"/>
    <property type="match status" value="2"/>
</dbReference>
<reference evidence="3" key="1">
    <citation type="submission" date="2021-05" db="EMBL/GenBank/DDBJ databases">
        <title>Energy efficiency and biological interactions define the core microbiome of deep oligotrophic groundwater.</title>
        <authorList>
            <person name="Mehrshad M."/>
            <person name="Lopez-Fernandez M."/>
            <person name="Bell E."/>
            <person name="Bernier-Latmani R."/>
            <person name="Bertilsson S."/>
            <person name="Dopson M."/>
        </authorList>
    </citation>
    <scope>NUCLEOTIDE SEQUENCE</scope>
    <source>
        <strain evidence="3">Modern_marine.mb.64</strain>
    </source>
</reference>
<evidence type="ECO:0000313" key="3">
    <source>
        <dbReference type="EMBL" id="MBU2691065.1"/>
    </source>
</evidence>
<dbReference type="AlphaFoldDB" id="A0A948RUE3"/>
<name>A0A948RUE3_UNCEI</name>
<dbReference type="InterPro" id="IPR002591">
    <property type="entry name" value="Phosphodiest/P_Trfase"/>
</dbReference>
<keyword evidence="2" id="KW-0812">Transmembrane</keyword>
<accession>A0A948RUE3</accession>
<dbReference type="Pfam" id="PF01663">
    <property type="entry name" value="Phosphodiest"/>
    <property type="match status" value="1"/>
</dbReference>
<feature type="transmembrane region" description="Helical" evidence="2">
    <location>
        <begin position="173"/>
        <end position="194"/>
    </location>
</feature>
<protein>
    <submittedName>
        <fullName evidence="3">Alkaline phosphatase family protein</fullName>
    </submittedName>
</protein>
<feature type="region of interest" description="Disordered" evidence="1">
    <location>
        <begin position="382"/>
        <end position="401"/>
    </location>
</feature>
<feature type="transmembrane region" description="Helical" evidence="2">
    <location>
        <begin position="61"/>
        <end position="84"/>
    </location>
</feature>
<organism evidence="3 4">
    <name type="scientific">Eiseniibacteriota bacterium</name>
    <dbReference type="NCBI Taxonomy" id="2212470"/>
    <lineage>
        <taxon>Bacteria</taxon>
        <taxon>Candidatus Eiseniibacteriota</taxon>
    </lineage>
</organism>
<evidence type="ECO:0000313" key="4">
    <source>
        <dbReference type="Proteomes" id="UP000777784"/>
    </source>
</evidence>